<feature type="compositionally biased region" description="Acidic residues" evidence="1">
    <location>
        <begin position="9"/>
        <end position="20"/>
    </location>
</feature>
<dbReference type="EMBL" id="FNNH01000009">
    <property type="protein sequence ID" value="SDW37921.1"/>
    <property type="molecule type" value="Genomic_DNA"/>
</dbReference>
<dbReference type="RefSeq" id="WP_425286983.1">
    <property type="nucleotide sequence ID" value="NZ_FNNH01000009.1"/>
</dbReference>
<dbReference type="AlphaFoldDB" id="A0A1H2T236"/>
<gene>
    <name evidence="2" type="ORF">SAMN05421882_100952</name>
</gene>
<name>A0A1H2T236_9PROT</name>
<evidence type="ECO:0000313" key="2">
    <source>
        <dbReference type="EMBL" id="SDW37921.1"/>
    </source>
</evidence>
<sequence>MHDKIVDSSSDESNDIDDNDTYDRRELADVNRMEPKLTSYVHRTGEGKQRIQYEYRVEQMIETELTAMIEHESVPRKLNTLLDSGLFQDGVSKISGNNIHGHGKSLTEEWVFPYFMTAFSLSDEYASIFEQNTSQYGINAAAHKLQRNPVFGCLILLKAYDHSVNTYINAIFCGNLRGDFPHAFGQIFVCLGFGSQSNFVAYGNPHAGFVVVTHFYNKERSVHNSKDYSKFKLLTNSAMAGKSSVFNMNTGSNKCLNGTYRNDRARAFS</sequence>
<reference evidence="2 3" key="1">
    <citation type="submission" date="2016-10" db="EMBL/GenBank/DDBJ databases">
        <authorList>
            <person name="de Groot N.N."/>
        </authorList>
    </citation>
    <scope>NUCLEOTIDE SEQUENCE [LARGE SCALE GENOMIC DNA]</scope>
    <source>
        <strain evidence="2 3">Nm110</strain>
    </source>
</reference>
<protein>
    <submittedName>
        <fullName evidence="2">Uncharacterized protein</fullName>
    </submittedName>
</protein>
<proteinExistence type="predicted"/>
<dbReference type="Proteomes" id="UP000183454">
    <property type="component" value="Unassembled WGS sequence"/>
</dbReference>
<evidence type="ECO:0000256" key="1">
    <source>
        <dbReference type="SAM" id="MobiDB-lite"/>
    </source>
</evidence>
<organism evidence="2 3">
    <name type="scientific">Nitrosomonas communis</name>
    <dbReference type="NCBI Taxonomy" id="44574"/>
    <lineage>
        <taxon>Bacteria</taxon>
        <taxon>Pseudomonadati</taxon>
        <taxon>Pseudomonadota</taxon>
        <taxon>Betaproteobacteria</taxon>
        <taxon>Nitrosomonadales</taxon>
        <taxon>Nitrosomonadaceae</taxon>
        <taxon>Nitrosomonas</taxon>
    </lineage>
</organism>
<feature type="region of interest" description="Disordered" evidence="1">
    <location>
        <begin position="1"/>
        <end position="28"/>
    </location>
</feature>
<evidence type="ECO:0000313" key="3">
    <source>
        <dbReference type="Proteomes" id="UP000183454"/>
    </source>
</evidence>
<accession>A0A1H2T236</accession>